<feature type="region of interest" description="Disordered" evidence="1">
    <location>
        <begin position="26"/>
        <end position="77"/>
    </location>
</feature>
<feature type="domain" description="Solute-binding protein family 5" evidence="3">
    <location>
        <begin position="100"/>
        <end position="488"/>
    </location>
</feature>
<dbReference type="InterPro" id="IPR039424">
    <property type="entry name" value="SBP_5"/>
</dbReference>
<feature type="chain" id="PRO_5045441399" evidence="2">
    <location>
        <begin position="25"/>
        <end position="566"/>
    </location>
</feature>
<evidence type="ECO:0000259" key="3">
    <source>
        <dbReference type="Pfam" id="PF00496"/>
    </source>
</evidence>
<sequence length="566" mass="63708">MKVKLYSILALFFAILVALSGCFAGEEANKPKEPTNNTEKPADSEEKPADDSASTSPKVLRLNNGSEPGSLHPGTAQGTHDSWVLEHAFEGLTKKSPEGEIVEGMAEKWETSNDGLTWTFYLRDGVTWSNGDSVTAHDFEYAWKHALNPETASTYAYQLYYLKGGQAFNSAEEGADLQALEDAVGVKALDEKTLEVTLEVATPYFLDLTSFYTYYPVNKAVQEANPDWYKEADTYVSNGAFKLTEWKHKESMKLEKNEHYYDQAKINLDEVHFVIIDDENTVWQMYRSGEIDLVYPLPQDVQGQLLANNDPEFNLGPDLAIYYYNINNDVKPFNNPKVRKALAMAIDRETIVEHVAQGGQTPAYSVVPPGIPDVSGDYQENTGKLFEANAEEAKKLLAEGLAEEGMAELPPFTLTYNTSEGHKLIAEAVQEMLRKNLGVAITLENVEFQVKLDREKAGDYTMSRAGWVGDYVDPMTFIDLWVSDSPYNDANWANAEYDRLVNLAKSSMDQGERMQAMHDAEKILMDEMPIIPVYFYTKPFTVKPYVTGIYTPINRYPQFHYVDIKN</sequence>
<dbReference type="Proteomes" id="UP001516662">
    <property type="component" value="Unassembled WGS sequence"/>
</dbReference>
<dbReference type="InterPro" id="IPR030678">
    <property type="entry name" value="Peptide/Ni-bd"/>
</dbReference>
<dbReference type="Pfam" id="PF00496">
    <property type="entry name" value="SBP_bac_5"/>
    <property type="match status" value="1"/>
</dbReference>
<protein>
    <submittedName>
        <fullName evidence="4">Peptide ABC transporter substrate-binding protein</fullName>
    </submittedName>
</protein>
<dbReference type="PIRSF" id="PIRSF002741">
    <property type="entry name" value="MppA"/>
    <property type="match status" value="1"/>
</dbReference>
<dbReference type="SUPFAM" id="SSF53850">
    <property type="entry name" value="Periplasmic binding protein-like II"/>
    <property type="match status" value="1"/>
</dbReference>
<feature type="compositionally biased region" description="Basic and acidic residues" evidence="1">
    <location>
        <begin position="40"/>
        <end position="50"/>
    </location>
</feature>
<dbReference type="InterPro" id="IPR000914">
    <property type="entry name" value="SBP_5_dom"/>
</dbReference>
<feature type="signal peptide" evidence="2">
    <location>
        <begin position="1"/>
        <end position="24"/>
    </location>
</feature>
<evidence type="ECO:0000256" key="2">
    <source>
        <dbReference type="SAM" id="SignalP"/>
    </source>
</evidence>
<dbReference type="RefSeq" id="WP_193539485.1">
    <property type="nucleotide sequence ID" value="NZ_JADCLJ010000024.1"/>
</dbReference>
<dbReference type="Gene3D" id="3.40.190.10">
    <property type="entry name" value="Periplasmic binding protein-like II"/>
    <property type="match status" value="1"/>
</dbReference>
<dbReference type="Gene3D" id="3.10.105.10">
    <property type="entry name" value="Dipeptide-binding Protein, Domain 3"/>
    <property type="match status" value="1"/>
</dbReference>
<reference evidence="4 5" key="1">
    <citation type="submission" date="2020-10" db="EMBL/GenBank/DDBJ databases">
        <title>Bacillus sp. HD4P25, an endophyte from a halophyte.</title>
        <authorList>
            <person name="Sun J.-Q."/>
        </authorList>
    </citation>
    <scope>NUCLEOTIDE SEQUENCE [LARGE SCALE GENOMIC DNA]</scope>
    <source>
        <strain evidence="4 5">YIM 93174</strain>
    </source>
</reference>
<keyword evidence="2" id="KW-0732">Signal</keyword>
<keyword evidence="5" id="KW-1185">Reference proteome</keyword>
<feature type="compositionally biased region" description="Polar residues" evidence="1">
    <location>
        <begin position="52"/>
        <end position="67"/>
    </location>
</feature>
<comment type="caution">
    <text evidence="4">The sequence shown here is derived from an EMBL/GenBank/DDBJ whole genome shotgun (WGS) entry which is preliminary data.</text>
</comment>
<proteinExistence type="predicted"/>
<dbReference type="PROSITE" id="PS51257">
    <property type="entry name" value="PROKAR_LIPOPROTEIN"/>
    <property type="match status" value="1"/>
</dbReference>
<dbReference type="EMBL" id="JADCLJ010000024">
    <property type="protein sequence ID" value="MBE4910228.1"/>
    <property type="molecule type" value="Genomic_DNA"/>
</dbReference>
<evidence type="ECO:0000313" key="4">
    <source>
        <dbReference type="EMBL" id="MBE4910228.1"/>
    </source>
</evidence>
<evidence type="ECO:0000313" key="5">
    <source>
        <dbReference type="Proteomes" id="UP001516662"/>
    </source>
</evidence>
<name>A0ABR9QNZ6_9BACI</name>
<dbReference type="CDD" id="cd08504">
    <property type="entry name" value="PBP2_OppA"/>
    <property type="match status" value="1"/>
</dbReference>
<accession>A0ABR9QNZ6</accession>
<gene>
    <name evidence="4" type="ORF">IMZ08_19510</name>
</gene>
<organism evidence="4 5">
    <name type="scientific">Litchfieldia luteola</name>
    <dbReference type="NCBI Taxonomy" id="682179"/>
    <lineage>
        <taxon>Bacteria</taxon>
        <taxon>Bacillati</taxon>
        <taxon>Bacillota</taxon>
        <taxon>Bacilli</taxon>
        <taxon>Bacillales</taxon>
        <taxon>Bacillaceae</taxon>
        <taxon>Litchfieldia</taxon>
    </lineage>
</organism>
<evidence type="ECO:0000256" key="1">
    <source>
        <dbReference type="SAM" id="MobiDB-lite"/>
    </source>
</evidence>
<dbReference type="Gene3D" id="3.90.76.10">
    <property type="entry name" value="Dipeptide-binding Protein, Domain 1"/>
    <property type="match status" value="1"/>
</dbReference>
<dbReference type="PANTHER" id="PTHR30290:SF79">
    <property type="entry name" value="DIPEPTIDE-BINDING PROTEIN DPPE"/>
    <property type="match status" value="1"/>
</dbReference>
<dbReference type="PANTHER" id="PTHR30290">
    <property type="entry name" value="PERIPLASMIC BINDING COMPONENT OF ABC TRANSPORTER"/>
    <property type="match status" value="1"/>
</dbReference>